<proteinExistence type="predicted"/>
<dbReference type="PANTHER" id="PTHR44525">
    <property type="entry name" value="WD REPEAT-CONTAINING PROTEIN 27"/>
    <property type="match status" value="1"/>
</dbReference>
<dbReference type="InterPro" id="IPR001680">
    <property type="entry name" value="WD40_rpt"/>
</dbReference>
<sequence>MPFRPTAASPFRCVQNYCQHVNRAYTSGIDISPCGRYIAVSSDDKNVYIYDSRKCLDYIGRLSGLGDVVMDVAFNPCIPLLAAAALNGHVVTYAAQHL</sequence>
<dbReference type="InterPro" id="IPR015943">
    <property type="entry name" value="WD40/YVTN_repeat-like_dom_sf"/>
</dbReference>
<dbReference type="EMBL" id="OB798825">
    <property type="protein sequence ID" value="CAD7435044.1"/>
    <property type="molecule type" value="Genomic_DNA"/>
</dbReference>
<dbReference type="InterPro" id="IPR036322">
    <property type="entry name" value="WD40_repeat_dom_sf"/>
</dbReference>
<dbReference type="Pfam" id="PF00400">
    <property type="entry name" value="WD40"/>
    <property type="match status" value="1"/>
</dbReference>
<reference evidence="1" key="1">
    <citation type="submission" date="2020-11" db="EMBL/GenBank/DDBJ databases">
        <authorList>
            <person name="Tran Van P."/>
        </authorList>
    </citation>
    <scope>NUCLEOTIDE SEQUENCE</scope>
</reference>
<protein>
    <submittedName>
        <fullName evidence="1">Uncharacterized protein</fullName>
    </submittedName>
</protein>
<evidence type="ECO:0000313" key="1">
    <source>
        <dbReference type="EMBL" id="CAD7435044.1"/>
    </source>
</evidence>
<dbReference type="InterPro" id="IPR042411">
    <property type="entry name" value="WDR27"/>
</dbReference>
<dbReference type="SMART" id="SM00320">
    <property type="entry name" value="WD40"/>
    <property type="match status" value="2"/>
</dbReference>
<name>A0A7R9EJA5_9NEOP</name>
<accession>A0A7R9EJA5</accession>
<organism evidence="1">
    <name type="scientific">Timema monikensis</name>
    <dbReference type="NCBI Taxonomy" id="170555"/>
    <lineage>
        <taxon>Eukaryota</taxon>
        <taxon>Metazoa</taxon>
        <taxon>Ecdysozoa</taxon>
        <taxon>Arthropoda</taxon>
        <taxon>Hexapoda</taxon>
        <taxon>Insecta</taxon>
        <taxon>Pterygota</taxon>
        <taxon>Neoptera</taxon>
        <taxon>Polyneoptera</taxon>
        <taxon>Phasmatodea</taxon>
        <taxon>Timematodea</taxon>
        <taxon>Timematoidea</taxon>
        <taxon>Timematidae</taxon>
        <taxon>Timema</taxon>
    </lineage>
</organism>
<dbReference type="SUPFAM" id="SSF50978">
    <property type="entry name" value="WD40 repeat-like"/>
    <property type="match status" value="1"/>
</dbReference>
<gene>
    <name evidence="1" type="ORF">TMSB3V08_LOCUS11693</name>
</gene>
<dbReference type="Gene3D" id="2.130.10.10">
    <property type="entry name" value="YVTN repeat-like/Quinoprotein amine dehydrogenase"/>
    <property type="match status" value="1"/>
</dbReference>
<dbReference type="AlphaFoldDB" id="A0A7R9EJA5"/>
<dbReference type="PANTHER" id="PTHR44525:SF1">
    <property type="entry name" value="WD REPEAT-CONTAINING PROTEIN 27"/>
    <property type="match status" value="1"/>
</dbReference>